<feature type="domain" description="RDRP core" evidence="9">
    <location>
        <begin position="8"/>
        <end position="106"/>
    </location>
</feature>
<organism evidence="12 13">
    <name type="scientific">Angiostrongylus cantonensis</name>
    <name type="common">Rat lungworm</name>
    <dbReference type="NCBI Taxonomy" id="6313"/>
    <lineage>
        <taxon>Eukaryota</taxon>
        <taxon>Metazoa</taxon>
        <taxon>Ecdysozoa</taxon>
        <taxon>Nematoda</taxon>
        <taxon>Chromadorea</taxon>
        <taxon>Rhabditida</taxon>
        <taxon>Rhabditina</taxon>
        <taxon>Rhabditomorpha</taxon>
        <taxon>Strongyloidea</taxon>
        <taxon>Metastrongylidae</taxon>
        <taxon>Angiostrongylus</taxon>
    </lineage>
</organism>
<keyword evidence="2 8" id="KW-0696">RNA-directed RNA polymerase</keyword>
<dbReference type="AlphaFoldDB" id="A0A0K0CZ04"/>
<keyword evidence="4 8" id="KW-0548">Nucleotidyltransferase</keyword>
<evidence type="ECO:0000256" key="1">
    <source>
        <dbReference type="ARBA" id="ARBA00005762"/>
    </source>
</evidence>
<evidence type="ECO:0000313" key="12">
    <source>
        <dbReference type="Proteomes" id="UP000035642"/>
    </source>
</evidence>
<feature type="domain" description="RDRP core" evidence="9">
    <location>
        <begin position="107"/>
        <end position="592"/>
    </location>
</feature>
<keyword evidence="6" id="KW-0943">RNA-mediated gene silencing</keyword>
<evidence type="ECO:0000256" key="6">
    <source>
        <dbReference type="ARBA" id="ARBA00023158"/>
    </source>
</evidence>
<keyword evidence="5 8" id="KW-0694">RNA-binding</keyword>
<dbReference type="STRING" id="6313.A0A0K0CZ04"/>
<keyword evidence="12" id="KW-1185">Reference proteome</keyword>
<protein>
    <recommendedName>
        <fullName evidence="8">RNA-dependent RNA polymerase</fullName>
        <ecNumber evidence="8">2.7.7.48</ecNumber>
    </recommendedName>
</protein>
<dbReference type="InterPro" id="IPR007855">
    <property type="entry name" value="RDRP"/>
</dbReference>
<dbReference type="GO" id="GO:0031380">
    <property type="term" value="C:nuclear RNA-directed RNA polymerase complex"/>
    <property type="evidence" value="ECO:0007669"/>
    <property type="project" value="TreeGrafter"/>
</dbReference>
<keyword evidence="3 8" id="KW-0808">Transferase</keyword>
<dbReference type="Pfam" id="PF26253">
    <property type="entry name" value="RdRP_head"/>
    <property type="match status" value="1"/>
</dbReference>
<dbReference type="Proteomes" id="UP000035642">
    <property type="component" value="Unassembled WGS sequence"/>
</dbReference>
<reference evidence="13" key="2">
    <citation type="submission" date="2017-02" db="UniProtKB">
        <authorList>
            <consortium name="WormBaseParasite"/>
        </authorList>
    </citation>
    <scope>IDENTIFICATION</scope>
</reference>
<evidence type="ECO:0000259" key="9">
    <source>
        <dbReference type="Pfam" id="PF05183"/>
    </source>
</evidence>
<name>A0A0K0CZ04_ANGCA</name>
<dbReference type="PANTHER" id="PTHR23079:SF57">
    <property type="entry name" value="RNA-DIRECTED RNA POLYMERASE"/>
    <property type="match status" value="1"/>
</dbReference>
<evidence type="ECO:0000259" key="10">
    <source>
        <dbReference type="Pfam" id="PF24934"/>
    </source>
</evidence>
<evidence type="ECO:0000259" key="11">
    <source>
        <dbReference type="Pfam" id="PF26253"/>
    </source>
</evidence>
<evidence type="ECO:0000256" key="7">
    <source>
        <dbReference type="ARBA" id="ARBA00048744"/>
    </source>
</evidence>
<comment type="catalytic activity">
    <reaction evidence="7 8">
        <text>RNA(n) + a ribonucleoside 5'-triphosphate = RNA(n+1) + diphosphate</text>
        <dbReference type="Rhea" id="RHEA:21248"/>
        <dbReference type="Rhea" id="RHEA-COMP:14527"/>
        <dbReference type="Rhea" id="RHEA-COMP:17342"/>
        <dbReference type="ChEBI" id="CHEBI:33019"/>
        <dbReference type="ChEBI" id="CHEBI:61557"/>
        <dbReference type="ChEBI" id="CHEBI:140395"/>
        <dbReference type="EC" id="2.7.7.48"/>
    </reaction>
</comment>
<evidence type="ECO:0000256" key="3">
    <source>
        <dbReference type="ARBA" id="ARBA00022679"/>
    </source>
</evidence>
<evidence type="ECO:0000256" key="8">
    <source>
        <dbReference type="RuleBase" id="RU363098"/>
    </source>
</evidence>
<dbReference type="Pfam" id="PF05183">
    <property type="entry name" value="RdRP"/>
    <property type="match status" value="2"/>
</dbReference>
<evidence type="ECO:0000256" key="4">
    <source>
        <dbReference type="ARBA" id="ARBA00022695"/>
    </source>
</evidence>
<proteinExistence type="inferred from homology"/>
<evidence type="ECO:0000256" key="2">
    <source>
        <dbReference type="ARBA" id="ARBA00022484"/>
    </source>
</evidence>
<dbReference type="GO" id="GO:0003723">
    <property type="term" value="F:RNA binding"/>
    <property type="evidence" value="ECO:0007669"/>
    <property type="project" value="UniProtKB-KW"/>
</dbReference>
<reference evidence="12" key="1">
    <citation type="submission" date="2012-09" db="EMBL/GenBank/DDBJ databases">
        <authorList>
            <person name="Martin A.A."/>
        </authorList>
    </citation>
    <scope>NUCLEOTIDE SEQUENCE</scope>
</reference>
<sequence length="1020" mass="117688">MRTSKTSLRLITMTVRKYLSEGVFVAGRDFGYLGSSNSQMRDSGAYFLEKYSRAQYLEYSRLSGTNPPITWQPKIDGAREMLGRFTQIESVPKLMARLGQCFTQTRFRFRGMKGVVVVDPILDEISLWAKRFNIEPPKVKFGSWDVKLVFRPSQIKFKAMRTSSDSLEVVKFSSPIPVSLNKPFIAILDQVSEMQSYECHSRITNRIEQLLDDQLRGMARSILREHNCRSKLKELPQRIDISVLSALAGFQLSTEPFFRSLIKASIKFTITKLMHKQQIQIPPDKGRTMFGVVDETGQLQYEQVFVQYTANITLKMPPPTASRKVLNGKVLLTKNPCIVAGDVRVFTAVDIPALHHLCDVVVFPMHGPRPHPDEMAGSDLDGDEYAVIWDEDLMLDHNEKPFDYTAEKPEYESVNEETLVVAHTFIVILVCDIFYDLQKTDMVDFFVKHITQDSIGMISTSYLFQEDLYGINSEDTGSFCPIARSSTHFTLRIGDLNVYQVCQRLAVKISKAVDFAKTGLPPDPLVRKWTIGILQFLLFPGACFKYSRCCADQDSGKEIPPEKNERRPDFHGSNDFDPIYRSPRLLGRIYREFKAIEDVLRVSEDIGEQEEIECDKCLTVDGWLEYKEKAETELAKYNGRLRAFMENYGIKTEGEIFSGCISEMRNRISDRDQDDMSLYNTTEIIERKVTSLFRDFREEFFKEFGGWESCTEKSSKSFALEESVFYRTANKPTLKMQQKAVAYYRICYERAQQTRDRMLSFAWIAYDILAVVRQENALKEIDSIQFTTPLYEMLRKRISDYCGGNKAKFHSFSQFINQEACNQLRLYTARYPGLDCVMFIVSEWAERNGLFNVRLKCHHLCLIVILYATGRIAGSTDINKPFLEKLEDSPLLEGLPEKINDECQIELLVTFFEYLASRAFRKLRHISFSVLGYASVFLRGEWLPLHEAAVRTYYNMVFNLQFDELNENRPSDPLRSLIIRECEPFVIELPGTVCSPTLYNRVRSISWNFTFKSKTKSYFS</sequence>
<dbReference type="PANTHER" id="PTHR23079">
    <property type="entry name" value="RNA-DEPENDENT RNA POLYMERASE"/>
    <property type="match status" value="1"/>
</dbReference>
<dbReference type="EC" id="2.7.7.48" evidence="8"/>
<feature type="domain" description="DUF7752" evidence="10">
    <location>
        <begin position="827"/>
        <end position="928"/>
    </location>
</feature>
<comment type="similarity">
    <text evidence="1 8">Belongs to the RdRP family.</text>
</comment>
<dbReference type="InterPro" id="IPR056654">
    <property type="entry name" value="DUF7752"/>
</dbReference>
<dbReference type="InterPro" id="IPR058752">
    <property type="entry name" value="RDRP_C_head"/>
</dbReference>
<evidence type="ECO:0000313" key="13">
    <source>
        <dbReference type="WBParaSite" id="ACAC_0000292001-mRNA-1"/>
    </source>
</evidence>
<feature type="domain" description="RDRP C-terminal head" evidence="11">
    <location>
        <begin position="614"/>
        <end position="780"/>
    </location>
</feature>
<dbReference type="WBParaSite" id="ACAC_0000292001-mRNA-1">
    <property type="protein sequence ID" value="ACAC_0000292001-mRNA-1"/>
    <property type="gene ID" value="ACAC_0000292001"/>
</dbReference>
<dbReference type="GO" id="GO:0030422">
    <property type="term" value="P:siRNA processing"/>
    <property type="evidence" value="ECO:0007669"/>
    <property type="project" value="TreeGrafter"/>
</dbReference>
<dbReference type="Pfam" id="PF24934">
    <property type="entry name" value="DUF7752"/>
    <property type="match status" value="1"/>
</dbReference>
<evidence type="ECO:0000256" key="5">
    <source>
        <dbReference type="ARBA" id="ARBA00022884"/>
    </source>
</evidence>
<dbReference type="GO" id="GO:0003968">
    <property type="term" value="F:RNA-directed RNA polymerase activity"/>
    <property type="evidence" value="ECO:0007669"/>
    <property type="project" value="UniProtKB-KW"/>
</dbReference>
<dbReference type="InterPro" id="IPR057596">
    <property type="entry name" value="RDRP_core"/>
</dbReference>
<accession>A0A0K0CZ04</accession>